<protein>
    <recommendedName>
        <fullName evidence="6">Chromatin assembly factor 1 subunit A dimerization domain-containing protein</fullName>
    </recommendedName>
</protein>
<accession>A0A1D1VDW1</accession>
<feature type="region of interest" description="Disordered" evidence="5">
    <location>
        <begin position="440"/>
        <end position="495"/>
    </location>
</feature>
<dbReference type="OrthoDB" id="79480at2759"/>
<feature type="compositionally biased region" description="Acidic residues" evidence="5">
    <location>
        <begin position="185"/>
        <end position="235"/>
    </location>
</feature>
<keyword evidence="4" id="KW-0539">Nucleus</keyword>
<evidence type="ECO:0000313" key="8">
    <source>
        <dbReference type="Proteomes" id="UP000186922"/>
    </source>
</evidence>
<evidence type="ECO:0000256" key="1">
    <source>
        <dbReference type="ARBA" id="ARBA00004123"/>
    </source>
</evidence>
<name>A0A1D1VDW1_RAMVA</name>
<keyword evidence="2" id="KW-0227">DNA damage</keyword>
<dbReference type="STRING" id="947166.A0A1D1VDW1"/>
<dbReference type="GO" id="GO:0005634">
    <property type="term" value="C:nucleus"/>
    <property type="evidence" value="ECO:0007669"/>
    <property type="project" value="UniProtKB-SubCell"/>
</dbReference>
<dbReference type="Proteomes" id="UP000186922">
    <property type="component" value="Unassembled WGS sequence"/>
</dbReference>
<dbReference type="InterPro" id="IPR022043">
    <property type="entry name" value="CAF1A_DD"/>
</dbReference>
<dbReference type="Pfam" id="PF12253">
    <property type="entry name" value="CAF1A_dimeriz"/>
    <property type="match status" value="1"/>
</dbReference>
<comment type="caution">
    <text evidence="7">The sequence shown here is derived from an EMBL/GenBank/DDBJ whole genome shotgun (WGS) entry which is preliminary data.</text>
</comment>
<gene>
    <name evidence="7" type="primary">RvY_09145-1</name>
    <name evidence="7" type="synonym">RvY_09145.1</name>
    <name evidence="7" type="ORF">RvY_09145</name>
</gene>
<feature type="compositionally biased region" description="Basic and acidic residues" evidence="5">
    <location>
        <begin position="463"/>
        <end position="475"/>
    </location>
</feature>
<evidence type="ECO:0000259" key="6">
    <source>
        <dbReference type="Pfam" id="PF12253"/>
    </source>
</evidence>
<keyword evidence="3" id="KW-0234">DNA repair</keyword>
<keyword evidence="8" id="KW-1185">Reference proteome</keyword>
<dbReference type="EMBL" id="BDGG01000004">
    <property type="protein sequence ID" value="GAU97927.1"/>
    <property type="molecule type" value="Genomic_DNA"/>
</dbReference>
<dbReference type="GO" id="GO:0006281">
    <property type="term" value="P:DNA repair"/>
    <property type="evidence" value="ECO:0007669"/>
    <property type="project" value="UniProtKB-KW"/>
</dbReference>
<organism evidence="7 8">
    <name type="scientific">Ramazzottius varieornatus</name>
    <name type="common">Water bear</name>
    <name type="synonym">Tardigrade</name>
    <dbReference type="NCBI Taxonomy" id="947166"/>
    <lineage>
        <taxon>Eukaryota</taxon>
        <taxon>Metazoa</taxon>
        <taxon>Ecdysozoa</taxon>
        <taxon>Tardigrada</taxon>
        <taxon>Eutardigrada</taxon>
        <taxon>Parachela</taxon>
        <taxon>Hypsibioidea</taxon>
        <taxon>Ramazzottiidae</taxon>
        <taxon>Ramazzottius</taxon>
    </lineage>
</organism>
<feature type="region of interest" description="Disordered" evidence="5">
    <location>
        <begin position="1"/>
        <end position="36"/>
    </location>
</feature>
<dbReference type="AlphaFoldDB" id="A0A1D1VDW1"/>
<feature type="region of interest" description="Disordered" evidence="5">
    <location>
        <begin position="155"/>
        <end position="244"/>
    </location>
</feature>
<dbReference type="PANTHER" id="PTHR15272">
    <property type="entry name" value="CHROMATIN ASSEMBLY FACTOR 1 SUBUNIT A CAF-1 SUBUNIT A"/>
    <property type="match status" value="1"/>
</dbReference>
<evidence type="ECO:0000313" key="7">
    <source>
        <dbReference type="EMBL" id="GAU97927.1"/>
    </source>
</evidence>
<reference evidence="7 8" key="1">
    <citation type="journal article" date="2016" name="Nat. Commun.">
        <title>Extremotolerant tardigrade genome and improved radiotolerance of human cultured cells by tardigrade-unique protein.</title>
        <authorList>
            <person name="Hashimoto T."/>
            <person name="Horikawa D.D."/>
            <person name="Saito Y."/>
            <person name="Kuwahara H."/>
            <person name="Kozuka-Hata H."/>
            <person name="Shin-I T."/>
            <person name="Minakuchi Y."/>
            <person name="Ohishi K."/>
            <person name="Motoyama A."/>
            <person name="Aizu T."/>
            <person name="Enomoto A."/>
            <person name="Kondo K."/>
            <person name="Tanaka S."/>
            <person name="Hara Y."/>
            <person name="Koshikawa S."/>
            <person name="Sagara H."/>
            <person name="Miura T."/>
            <person name="Yokobori S."/>
            <person name="Miyagawa K."/>
            <person name="Suzuki Y."/>
            <person name="Kubo T."/>
            <person name="Oyama M."/>
            <person name="Kohara Y."/>
            <person name="Fujiyama A."/>
            <person name="Arakawa K."/>
            <person name="Katayama T."/>
            <person name="Toyoda A."/>
            <person name="Kunieda T."/>
        </authorList>
    </citation>
    <scope>NUCLEOTIDE SEQUENCE [LARGE SCALE GENOMIC DNA]</scope>
    <source>
        <strain evidence="7 8">YOKOZUNA-1</strain>
    </source>
</reference>
<dbReference type="GO" id="GO:0033186">
    <property type="term" value="C:CAF-1 complex"/>
    <property type="evidence" value="ECO:0007669"/>
    <property type="project" value="TreeGrafter"/>
</dbReference>
<dbReference type="GO" id="GO:0006334">
    <property type="term" value="P:nucleosome assembly"/>
    <property type="evidence" value="ECO:0007669"/>
    <property type="project" value="TreeGrafter"/>
</dbReference>
<proteinExistence type="predicted"/>
<comment type="subcellular location">
    <subcellularLocation>
        <location evidence="1">Nucleus</location>
    </subcellularLocation>
</comment>
<feature type="domain" description="Chromatin assembly factor 1 subunit A dimerization" evidence="6">
    <location>
        <begin position="151"/>
        <end position="222"/>
    </location>
</feature>
<evidence type="ECO:0000256" key="5">
    <source>
        <dbReference type="SAM" id="MobiDB-lite"/>
    </source>
</evidence>
<evidence type="ECO:0000256" key="3">
    <source>
        <dbReference type="ARBA" id="ARBA00023204"/>
    </source>
</evidence>
<evidence type="ECO:0000256" key="2">
    <source>
        <dbReference type="ARBA" id="ARBA00022763"/>
    </source>
</evidence>
<feature type="compositionally biased region" description="Basic and acidic residues" evidence="5">
    <location>
        <begin position="23"/>
        <end position="33"/>
    </location>
</feature>
<evidence type="ECO:0000256" key="4">
    <source>
        <dbReference type="ARBA" id="ARBA00023242"/>
    </source>
</evidence>
<dbReference type="PANTHER" id="PTHR15272:SF0">
    <property type="entry name" value="CHROMATIN ASSEMBLY FACTOR 1 SUBUNIT A"/>
    <property type="match status" value="1"/>
</dbReference>
<sequence length="495" mass="55901">MAPPTPTKKGTAEKRPPTPTKKGAADKKKKGEIPKGQMLMSQFVRKIAPPQTRILEGSNVVSEIFSSYEIQSGVYLAPTLRVCPPSPSRLQKLLNRDQDDIGFDKESLYLSELKKRQGKKSAATVRKDDGNNTVELVEATPEKAQKPMKVKLIQFSENNRPPYYGTMRKKSKTIRPRNPFKPDSDLLDYEVDSDDEWAEEQAAENVDEADNEEEESEEDADEEGVDDFIEDDENELNQSRGVDMIEEDEELKPIRPSVESWLKQRKVVRLRKRIVGPFWRNHEEQCPNILKRLAIIPLADFSKKKDKKNDENDSISEKCFGNNKIPESLMPLLIQLTHGSTAAVAKIATAFLDLLDVTSSTELTAKFSSVDISVLEVINNTPREKLIKKNTVMNIIKKIADYIEPPLLEKAQKRCWYIREDVRTHYKVLEGICLPNPSAFAPPAPERDGNKRKLSSATVTPSQEEKRSKQARVESPELLPGFKQLFGNGTAVTAE</sequence>